<comment type="caution">
    <text evidence="1">The sequence shown here is derived from an EMBL/GenBank/DDBJ whole genome shotgun (WGS) entry which is preliminary data.</text>
</comment>
<dbReference type="AlphaFoldDB" id="A0A6V7GSA5"/>
<keyword evidence="2" id="KW-1185">Reference proteome</keyword>
<accession>A0A6V7GSA5</accession>
<protein>
    <submittedName>
        <fullName evidence="1">Uncharacterized protein</fullName>
    </submittedName>
</protein>
<reference evidence="1" key="1">
    <citation type="submission" date="2020-07" db="EMBL/GenBank/DDBJ databases">
        <authorList>
            <person name="Nazaruddin N."/>
        </authorList>
    </citation>
    <scope>NUCLEOTIDE SEQUENCE</scope>
</reference>
<dbReference type="EMBL" id="CAJDYZ010000440">
    <property type="protein sequence ID" value="CAD1468321.1"/>
    <property type="molecule type" value="Genomic_DNA"/>
</dbReference>
<gene>
    <name evidence="1" type="ORF">MHI_LOCUS37576</name>
</gene>
<feature type="non-terminal residue" evidence="1">
    <location>
        <position position="1"/>
    </location>
</feature>
<evidence type="ECO:0000313" key="1">
    <source>
        <dbReference type="EMBL" id="CAD1468321.1"/>
    </source>
</evidence>
<proteinExistence type="predicted"/>
<organism evidence="1 2">
    <name type="scientific">Heterotrigona itama</name>
    <dbReference type="NCBI Taxonomy" id="395501"/>
    <lineage>
        <taxon>Eukaryota</taxon>
        <taxon>Metazoa</taxon>
        <taxon>Ecdysozoa</taxon>
        <taxon>Arthropoda</taxon>
        <taxon>Hexapoda</taxon>
        <taxon>Insecta</taxon>
        <taxon>Pterygota</taxon>
        <taxon>Neoptera</taxon>
        <taxon>Endopterygota</taxon>
        <taxon>Hymenoptera</taxon>
        <taxon>Apocrita</taxon>
        <taxon>Aculeata</taxon>
        <taxon>Apoidea</taxon>
        <taxon>Anthophila</taxon>
        <taxon>Apidae</taxon>
        <taxon>Heterotrigona</taxon>
    </lineage>
</organism>
<dbReference type="Proteomes" id="UP000752696">
    <property type="component" value="Unassembled WGS sequence"/>
</dbReference>
<name>A0A6V7GSA5_9HYME</name>
<feature type="non-terminal residue" evidence="1">
    <location>
        <position position="39"/>
    </location>
</feature>
<sequence>FTCWPPAPDAFFDSIIKSFSSNLTSISLGSGKTDTTAVL</sequence>
<evidence type="ECO:0000313" key="2">
    <source>
        <dbReference type="Proteomes" id="UP000752696"/>
    </source>
</evidence>